<dbReference type="SUPFAM" id="SSF48452">
    <property type="entry name" value="TPR-like"/>
    <property type="match status" value="1"/>
</dbReference>
<dbReference type="RefSeq" id="WP_005985390.1">
    <property type="nucleotide sequence ID" value="NZ_AOSV01000012.1"/>
</dbReference>
<dbReference type="AlphaFoldDB" id="M5Q348"/>
<keyword evidence="3 7" id="KW-0808">Transferase</keyword>
<dbReference type="InterPro" id="IPR011990">
    <property type="entry name" value="TPR-like_helical_dom_sf"/>
</dbReference>
<proteinExistence type="predicted"/>
<dbReference type="EMBL" id="AOSV01000012">
    <property type="protein sequence ID" value="EMG37963.1"/>
    <property type="molecule type" value="Genomic_DNA"/>
</dbReference>
<dbReference type="PANTHER" id="PTHR21461">
    <property type="entry name" value="GLYCOSYLTRANSFERASE FAMILY 92 PROTEIN"/>
    <property type="match status" value="1"/>
</dbReference>
<dbReference type="GO" id="GO:0005737">
    <property type="term" value="C:cytoplasm"/>
    <property type="evidence" value="ECO:0007669"/>
    <property type="project" value="TreeGrafter"/>
</dbReference>
<evidence type="ECO:0000313" key="8">
    <source>
        <dbReference type="Proteomes" id="UP000011922"/>
    </source>
</evidence>
<keyword evidence="2" id="KW-0328">Glycosyltransferase</keyword>
<evidence type="ECO:0000256" key="2">
    <source>
        <dbReference type="ARBA" id="ARBA00022676"/>
    </source>
</evidence>
<dbReference type="InterPro" id="IPR008166">
    <property type="entry name" value="Glyco_transf_92"/>
</dbReference>
<evidence type="ECO:0000256" key="3">
    <source>
        <dbReference type="ARBA" id="ARBA00022679"/>
    </source>
</evidence>
<accession>M5Q348</accession>
<keyword evidence="5" id="KW-1133">Transmembrane helix</keyword>
<organism evidence="7 8">
    <name type="scientific">Desulfocurvibacter africanus PCS</name>
    <dbReference type="NCBI Taxonomy" id="1262666"/>
    <lineage>
        <taxon>Bacteria</taxon>
        <taxon>Pseudomonadati</taxon>
        <taxon>Thermodesulfobacteriota</taxon>
        <taxon>Desulfovibrionia</taxon>
        <taxon>Desulfovibrionales</taxon>
        <taxon>Desulfovibrionaceae</taxon>
        <taxon>Desulfocurvibacter</taxon>
    </lineage>
</organism>
<dbReference type="PANTHER" id="PTHR21461:SF69">
    <property type="entry name" value="GLYCOSYLTRANSFERASE FAMILY 92 PROTEIN"/>
    <property type="match status" value="1"/>
</dbReference>
<keyword evidence="4" id="KW-0812">Transmembrane</keyword>
<evidence type="ECO:0000256" key="5">
    <source>
        <dbReference type="ARBA" id="ARBA00022989"/>
    </source>
</evidence>
<dbReference type="Pfam" id="PF01697">
    <property type="entry name" value="Glyco_transf_92"/>
    <property type="match status" value="1"/>
</dbReference>
<dbReference type="PATRIC" id="fig|1262666.3.peg.1378"/>
<keyword evidence="6" id="KW-0472">Membrane</keyword>
<evidence type="ECO:0000313" key="7">
    <source>
        <dbReference type="EMBL" id="EMG37963.1"/>
    </source>
</evidence>
<evidence type="ECO:0000256" key="4">
    <source>
        <dbReference type="ARBA" id="ARBA00022692"/>
    </source>
</evidence>
<reference evidence="7 8" key="1">
    <citation type="journal article" date="2013" name="Genome Announc.">
        <title>Draft Genome Sequence for Desulfovibrio africanus Strain PCS.</title>
        <authorList>
            <person name="Brown S.D."/>
            <person name="Utturkar S.M."/>
            <person name="Arkin A.P."/>
            <person name="Deutschbauer A.M."/>
            <person name="Elias D.A."/>
            <person name="Hazen T.C."/>
            <person name="Chakraborty R."/>
        </authorList>
    </citation>
    <scope>NUCLEOTIDE SEQUENCE [LARGE SCALE GENOMIC DNA]</scope>
    <source>
        <strain evidence="7 8">PCS</strain>
    </source>
</reference>
<comment type="caution">
    <text evidence="7">The sequence shown here is derived from an EMBL/GenBank/DDBJ whole genome shotgun (WGS) entry which is preliminary data.</text>
</comment>
<sequence>MNYYTSICAIAKDEDHALKEWVIYHLMIGFEAVFIYDNNSKNPVRTLLADLVEEQLVHVIDWPVHEAPQLSAYAHYINNFKAVSRWTAFIDIDEFIVPKLASDMRDILAAYEDHAGLAVSWMLFGSNGHVSRPSGLCINAYANRLETSQHVKTIAQCRYLAKPLSPHHFEYLKDHYCVNTERIPVFGAFSYYTDDVCQINHYYYKSQQDFCAKIERGFATKLKSRDGYDLAEFLRQAHRAGDPDFSISRYAVPLDRLMRRPAKFLKSLVQNHAGKSVDHFFQEILRQVNTGKGDKAEALVQSMLRYHPDHSGVQILASTFYRKKGDLVKARSCAINAIRIESKADSYYELLQAEQAMGNLEQCKQIAAFIRSSLGRLGQLTEAWDAKLRAAVAPAKAGE</sequence>
<evidence type="ECO:0000256" key="1">
    <source>
        <dbReference type="ARBA" id="ARBA00004167"/>
    </source>
</evidence>
<dbReference type="GO" id="GO:0016020">
    <property type="term" value="C:membrane"/>
    <property type="evidence" value="ECO:0007669"/>
    <property type="project" value="UniProtKB-SubCell"/>
</dbReference>
<name>M5Q348_DESAF</name>
<evidence type="ECO:0000256" key="6">
    <source>
        <dbReference type="ARBA" id="ARBA00023136"/>
    </source>
</evidence>
<protein>
    <submittedName>
        <fullName evidence="7">Glycosyl transferase family 2</fullName>
    </submittedName>
</protein>
<dbReference type="OrthoDB" id="1997677at2"/>
<dbReference type="Gene3D" id="1.25.40.10">
    <property type="entry name" value="Tetratricopeptide repeat domain"/>
    <property type="match status" value="1"/>
</dbReference>
<comment type="subcellular location">
    <subcellularLocation>
        <location evidence="1">Membrane</location>
        <topology evidence="1">Single-pass membrane protein</topology>
    </subcellularLocation>
</comment>
<gene>
    <name evidence="7" type="ORF">PCS_01362</name>
</gene>
<dbReference type="GO" id="GO:0016757">
    <property type="term" value="F:glycosyltransferase activity"/>
    <property type="evidence" value="ECO:0007669"/>
    <property type="project" value="UniProtKB-KW"/>
</dbReference>
<dbReference type="Proteomes" id="UP000011922">
    <property type="component" value="Unassembled WGS sequence"/>
</dbReference>